<comment type="caution">
    <text evidence="1">The sequence shown here is derived from an EMBL/GenBank/DDBJ whole genome shotgun (WGS) entry which is preliminary data.</text>
</comment>
<dbReference type="VEuPathDB" id="FungiDB:AeMF1_017298"/>
<dbReference type="GO" id="GO:0035091">
    <property type="term" value="F:phosphatidylinositol binding"/>
    <property type="evidence" value="ECO:0007669"/>
    <property type="project" value="InterPro"/>
</dbReference>
<reference evidence="1 2" key="1">
    <citation type="submission" date="2019-07" db="EMBL/GenBank/DDBJ databases">
        <title>Genomics analysis of Aphanomyces spp. identifies a new class of oomycete effector associated with host adaptation.</title>
        <authorList>
            <person name="Gaulin E."/>
        </authorList>
    </citation>
    <scope>NUCLEOTIDE SEQUENCE [LARGE SCALE GENOMIC DNA]</scope>
    <source>
        <strain evidence="1 2">ATCC 201684</strain>
    </source>
</reference>
<dbReference type="EMBL" id="VJMJ01000002">
    <property type="protein sequence ID" value="KAF0745421.1"/>
    <property type="molecule type" value="Genomic_DNA"/>
</dbReference>
<dbReference type="AlphaFoldDB" id="A0A6G0XXH7"/>
<dbReference type="Proteomes" id="UP000481153">
    <property type="component" value="Unassembled WGS sequence"/>
</dbReference>
<name>A0A6G0XXH7_9STRA</name>
<accession>A0A6G0XXH7</accession>
<protein>
    <recommendedName>
        <fullName evidence="3">PX domain-containing protein</fullName>
    </recommendedName>
</protein>
<gene>
    <name evidence="1" type="ORF">Ae201684_000440</name>
</gene>
<evidence type="ECO:0008006" key="3">
    <source>
        <dbReference type="Google" id="ProtNLM"/>
    </source>
</evidence>
<dbReference type="SUPFAM" id="SSF64268">
    <property type="entry name" value="PX domain"/>
    <property type="match status" value="1"/>
</dbReference>
<proteinExistence type="predicted"/>
<sequence>MSPLLSNKSLAAATTTYAFQVACRETKTSWTLRRRYAHFVAVQNKLCQLERASMRLPSVRSLLRPIVEMELTTLDASNPFYDQLQAFAGKLAQIRLECMALATVPQQNDRLLYMMNEIYVLLTAFLQVPPMQVEEELRCVVATASCRSDVVNQMLDLLDTSSPSLLIFELNDIFRLRSKFHHSTPSSLPVC</sequence>
<evidence type="ECO:0000313" key="2">
    <source>
        <dbReference type="Proteomes" id="UP000481153"/>
    </source>
</evidence>
<dbReference type="Gene3D" id="3.30.1520.10">
    <property type="entry name" value="Phox-like domain"/>
    <property type="match status" value="1"/>
</dbReference>
<dbReference type="InterPro" id="IPR036871">
    <property type="entry name" value="PX_dom_sf"/>
</dbReference>
<organism evidence="1 2">
    <name type="scientific">Aphanomyces euteiches</name>
    <dbReference type="NCBI Taxonomy" id="100861"/>
    <lineage>
        <taxon>Eukaryota</taxon>
        <taxon>Sar</taxon>
        <taxon>Stramenopiles</taxon>
        <taxon>Oomycota</taxon>
        <taxon>Saprolegniomycetes</taxon>
        <taxon>Saprolegniales</taxon>
        <taxon>Verrucalvaceae</taxon>
        <taxon>Aphanomyces</taxon>
    </lineage>
</organism>
<keyword evidence="2" id="KW-1185">Reference proteome</keyword>
<evidence type="ECO:0000313" key="1">
    <source>
        <dbReference type="EMBL" id="KAF0745421.1"/>
    </source>
</evidence>